<sequence>MRDLSKDGKFEIGTELLAKINKEVFAGFATEMENRDEEKAIKQLEILMNDYHTGIKDLEKKSILHNSICEIKFCIGCISIMMYSSHENFDDNIAVIVKVVDVN</sequence>
<proteinExistence type="predicted"/>
<comment type="caution">
    <text evidence="1">The sequence shown here is derived from an EMBL/GenBank/DDBJ whole genome shotgun (WGS) entry which is preliminary data.</text>
</comment>
<evidence type="ECO:0000313" key="1">
    <source>
        <dbReference type="EMBL" id="ONI38301.1"/>
    </source>
</evidence>
<dbReference type="Proteomes" id="UP000188605">
    <property type="component" value="Unassembled WGS sequence"/>
</dbReference>
<dbReference type="EMBL" id="LJDB01000090">
    <property type="protein sequence ID" value="ONI38301.1"/>
    <property type="molecule type" value="Genomic_DNA"/>
</dbReference>
<evidence type="ECO:0000313" key="2">
    <source>
        <dbReference type="Proteomes" id="UP000188605"/>
    </source>
</evidence>
<name>A0ACC8X8Y3_9FIRM</name>
<gene>
    <name evidence="1" type="ORF">AN396_11040</name>
</gene>
<keyword evidence="2" id="KW-1185">Reference proteome</keyword>
<accession>A0ACC8X8Y3</accession>
<organism evidence="1 2">
    <name type="scientific">Candidatus Epulonipiscium fishelsonii</name>
    <dbReference type="NCBI Taxonomy" id="77094"/>
    <lineage>
        <taxon>Bacteria</taxon>
        <taxon>Bacillati</taxon>
        <taxon>Bacillota</taxon>
        <taxon>Clostridia</taxon>
        <taxon>Lachnospirales</taxon>
        <taxon>Lachnospiraceae</taxon>
        <taxon>Candidatus Epulonipiscium</taxon>
    </lineage>
</organism>
<reference evidence="1" key="1">
    <citation type="submission" date="2016-08" db="EMBL/GenBank/DDBJ databases">
        <authorList>
            <person name="Ngugi D.K."/>
            <person name="Miyake S."/>
            <person name="Stingl U."/>
        </authorList>
    </citation>
    <scope>NUCLEOTIDE SEQUENCE</scope>
    <source>
        <strain evidence="1">SCG-B11WGA-EpuloA1</strain>
    </source>
</reference>
<protein>
    <submittedName>
        <fullName evidence="1">Uncharacterized protein</fullName>
    </submittedName>
</protein>